<feature type="transmembrane region" description="Helical" evidence="1">
    <location>
        <begin position="20"/>
        <end position="38"/>
    </location>
</feature>
<comment type="caution">
    <text evidence="2">The sequence shown here is derived from an EMBL/GenBank/DDBJ whole genome shotgun (WGS) entry which is preliminary data.</text>
</comment>
<organism evidence="2 3">
    <name type="scientific">Nonomuraea soli</name>
    <dbReference type="NCBI Taxonomy" id="1032476"/>
    <lineage>
        <taxon>Bacteria</taxon>
        <taxon>Bacillati</taxon>
        <taxon>Actinomycetota</taxon>
        <taxon>Actinomycetes</taxon>
        <taxon>Streptosporangiales</taxon>
        <taxon>Streptosporangiaceae</taxon>
        <taxon>Nonomuraea</taxon>
    </lineage>
</organism>
<keyword evidence="1" id="KW-1133">Transmembrane helix</keyword>
<name>A0A7W0CGH9_9ACTN</name>
<dbReference type="RefSeq" id="WP_281389580.1">
    <property type="nucleotide sequence ID" value="NZ_BAABAM010000006.1"/>
</dbReference>
<dbReference type="AlphaFoldDB" id="A0A7W0CGH9"/>
<keyword evidence="3" id="KW-1185">Reference proteome</keyword>
<dbReference type="EMBL" id="JACDUR010000002">
    <property type="protein sequence ID" value="MBA2890772.1"/>
    <property type="molecule type" value="Genomic_DNA"/>
</dbReference>
<keyword evidence="1" id="KW-0472">Membrane</keyword>
<accession>A0A7W0CGH9</accession>
<evidence type="ECO:0000256" key="1">
    <source>
        <dbReference type="SAM" id="Phobius"/>
    </source>
</evidence>
<evidence type="ECO:0000313" key="2">
    <source>
        <dbReference type="EMBL" id="MBA2890772.1"/>
    </source>
</evidence>
<gene>
    <name evidence="2" type="ORF">HNR30_002113</name>
</gene>
<proteinExistence type="predicted"/>
<dbReference type="Proteomes" id="UP000530928">
    <property type="component" value="Unassembled WGS sequence"/>
</dbReference>
<protein>
    <submittedName>
        <fullName evidence="2">Uncharacterized protein</fullName>
    </submittedName>
</protein>
<reference evidence="2 3" key="1">
    <citation type="submission" date="2020-07" db="EMBL/GenBank/DDBJ databases">
        <title>Genomic Encyclopedia of Type Strains, Phase IV (KMG-IV): sequencing the most valuable type-strain genomes for metagenomic binning, comparative biology and taxonomic classification.</title>
        <authorList>
            <person name="Goeker M."/>
        </authorList>
    </citation>
    <scope>NUCLEOTIDE SEQUENCE [LARGE SCALE GENOMIC DNA]</scope>
    <source>
        <strain evidence="2 3">DSM 45533</strain>
    </source>
</reference>
<sequence>MAFVWFGWSQEDPPRSWRVWLGAGSVLGVGLAVAFGVLTTTN</sequence>
<keyword evidence="1" id="KW-0812">Transmembrane</keyword>
<evidence type="ECO:0000313" key="3">
    <source>
        <dbReference type="Proteomes" id="UP000530928"/>
    </source>
</evidence>